<dbReference type="SUPFAM" id="SSF46689">
    <property type="entry name" value="Homeodomain-like"/>
    <property type="match status" value="1"/>
</dbReference>
<protein>
    <submittedName>
        <fullName evidence="4">TetR/AcrR family transcriptional regulator</fullName>
    </submittedName>
</protein>
<gene>
    <name evidence="4" type="ORF">ISQ19_06025</name>
</gene>
<dbReference type="InterPro" id="IPR050624">
    <property type="entry name" value="HTH-type_Tx_Regulator"/>
</dbReference>
<dbReference type="PROSITE" id="PS01081">
    <property type="entry name" value="HTH_TETR_1"/>
    <property type="match status" value="1"/>
</dbReference>
<dbReference type="Gene3D" id="1.10.357.10">
    <property type="entry name" value="Tetracycline Repressor, domain 2"/>
    <property type="match status" value="1"/>
</dbReference>
<organism evidence="4 5">
    <name type="scientific">PS1 clade bacterium</name>
    <dbReference type="NCBI Taxonomy" id="2175152"/>
    <lineage>
        <taxon>Bacteria</taxon>
        <taxon>Pseudomonadati</taxon>
        <taxon>Pseudomonadota</taxon>
        <taxon>Alphaproteobacteria</taxon>
        <taxon>PS1 clade</taxon>
    </lineage>
</organism>
<dbReference type="InterPro" id="IPR036271">
    <property type="entry name" value="Tet_transcr_reg_TetR-rel_C_sf"/>
</dbReference>
<evidence type="ECO:0000256" key="1">
    <source>
        <dbReference type="ARBA" id="ARBA00023125"/>
    </source>
</evidence>
<keyword evidence="1 2" id="KW-0238">DNA-binding</keyword>
<dbReference type="Pfam" id="PF00440">
    <property type="entry name" value="TetR_N"/>
    <property type="match status" value="1"/>
</dbReference>
<feature type="domain" description="HTH tetR-type" evidence="3">
    <location>
        <begin position="22"/>
        <end position="82"/>
    </location>
</feature>
<evidence type="ECO:0000313" key="4">
    <source>
        <dbReference type="EMBL" id="MBL6762235.1"/>
    </source>
</evidence>
<evidence type="ECO:0000313" key="5">
    <source>
        <dbReference type="Proteomes" id="UP000785783"/>
    </source>
</evidence>
<dbReference type="PRINTS" id="PR00455">
    <property type="entry name" value="HTHTETR"/>
</dbReference>
<sequence>MNIESKAMRAGQLAGKRASNRASNRDAILEAARGVFAELGYGGATVRDIIRRTELATGTFYNYFASKEEVFQALTQESGEELRQLLSQARKKADNFEQFIEASYLTYFTFYADNPETYRLVRSNRGRDGYNSNMKGPQVTAGLAEMRQDIERAMKLGMIPENDAAFLTAAIGGVAFSILDEMMEGNPAEPLRAARFATELFMRGIDGAGE</sequence>
<dbReference type="PROSITE" id="PS50977">
    <property type="entry name" value="HTH_TETR_2"/>
    <property type="match status" value="1"/>
</dbReference>
<dbReference type="InterPro" id="IPR009057">
    <property type="entry name" value="Homeodomain-like_sf"/>
</dbReference>
<name>A0A937HIH7_9PROT</name>
<dbReference type="PANTHER" id="PTHR43479:SF11">
    <property type="entry name" value="ACREF_ENVCD OPERON REPRESSOR-RELATED"/>
    <property type="match status" value="1"/>
</dbReference>
<dbReference type="Proteomes" id="UP000785783">
    <property type="component" value="Unassembled WGS sequence"/>
</dbReference>
<dbReference type="GO" id="GO:0003677">
    <property type="term" value="F:DNA binding"/>
    <property type="evidence" value="ECO:0007669"/>
    <property type="project" value="UniProtKB-UniRule"/>
</dbReference>
<dbReference type="SUPFAM" id="SSF48498">
    <property type="entry name" value="Tetracyclin repressor-like, C-terminal domain"/>
    <property type="match status" value="1"/>
</dbReference>
<comment type="caution">
    <text evidence="4">The sequence shown here is derived from an EMBL/GenBank/DDBJ whole genome shotgun (WGS) entry which is preliminary data.</text>
</comment>
<dbReference type="InterPro" id="IPR001647">
    <property type="entry name" value="HTH_TetR"/>
</dbReference>
<evidence type="ECO:0000259" key="3">
    <source>
        <dbReference type="PROSITE" id="PS50977"/>
    </source>
</evidence>
<dbReference type="AlphaFoldDB" id="A0A937HIH7"/>
<accession>A0A937HIH7</accession>
<dbReference type="PANTHER" id="PTHR43479">
    <property type="entry name" value="ACREF/ENVCD OPERON REPRESSOR-RELATED"/>
    <property type="match status" value="1"/>
</dbReference>
<feature type="DNA-binding region" description="H-T-H motif" evidence="2">
    <location>
        <begin position="45"/>
        <end position="64"/>
    </location>
</feature>
<dbReference type="EMBL" id="JADHOK010000091">
    <property type="protein sequence ID" value="MBL6762235.1"/>
    <property type="molecule type" value="Genomic_DNA"/>
</dbReference>
<reference evidence="4" key="1">
    <citation type="submission" date="2020-10" db="EMBL/GenBank/DDBJ databases">
        <title>Microbiome of the Black Sea water column analyzed by genome centric metagenomics.</title>
        <authorList>
            <person name="Cabello-Yeves P.J."/>
            <person name="Callieri C."/>
            <person name="Picazo A."/>
            <person name="Mehrshad M."/>
            <person name="Haro-Moreno J.M."/>
            <person name="Roda-Garcia J."/>
            <person name="Dzembekova N."/>
            <person name="Slabakova V."/>
            <person name="Slabakova N."/>
            <person name="Moncheva S."/>
            <person name="Rodriguez-Valera F."/>
        </authorList>
    </citation>
    <scope>NUCLEOTIDE SEQUENCE</scope>
    <source>
        <strain evidence="4">BS307-5m-G5</strain>
    </source>
</reference>
<dbReference type="InterPro" id="IPR023772">
    <property type="entry name" value="DNA-bd_HTH_TetR-type_CS"/>
</dbReference>
<proteinExistence type="predicted"/>
<evidence type="ECO:0000256" key="2">
    <source>
        <dbReference type="PROSITE-ProRule" id="PRU00335"/>
    </source>
</evidence>